<evidence type="ECO:0000313" key="3">
    <source>
        <dbReference type="Proteomes" id="UP000037146"/>
    </source>
</evidence>
<dbReference type="RefSeq" id="WP_049679785.1">
    <property type="nucleotide sequence ID" value="NZ_LFZW01000001.1"/>
</dbReference>
<comment type="caution">
    <text evidence="2">The sequence shown here is derived from an EMBL/GenBank/DDBJ whole genome shotgun (WGS) entry which is preliminary data.</text>
</comment>
<dbReference type="AlphaFoldDB" id="A0A0K9GPD1"/>
<protein>
    <recommendedName>
        <fullName evidence="1">YcdB/YcdC repeated domain-containing protein</fullName>
    </recommendedName>
</protein>
<accession>A0A0K9GPD1</accession>
<dbReference type="Pfam" id="PF16244">
    <property type="entry name" value="DUF4901"/>
    <property type="match status" value="2"/>
</dbReference>
<evidence type="ECO:0000259" key="1">
    <source>
        <dbReference type="Pfam" id="PF16244"/>
    </source>
</evidence>
<dbReference type="InterPro" id="IPR032599">
    <property type="entry name" value="YcdB/YcdC_rep_domain"/>
</dbReference>
<organism evidence="2 3">
    <name type="scientific">Peribacillus loiseleuriae</name>
    <dbReference type="NCBI Taxonomy" id="1679170"/>
    <lineage>
        <taxon>Bacteria</taxon>
        <taxon>Bacillati</taxon>
        <taxon>Bacillota</taxon>
        <taxon>Bacilli</taxon>
        <taxon>Bacillales</taxon>
        <taxon>Bacillaceae</taxon>
        <taxon>Peribacillus</taxon>
    </lineage>
</organism>
<reference evidence="3" key="1">
    <citation type="submission" date="2015-07" db="EMBL/GenBank/DDBJ databases">
        <title>Genome sequencing project for genomic taxonomy and phylogenomics of Bacillus-like bacteria.</title>
        <authorList>
            <person name="Liu B."/>
            <person name="Wang J."/>
            <person name="Zhu Y."/>
            <person name="Liu G."/>
            <person name="Chen Q."/>
            <person name="Chen Z."/>
            <person name="Lan J."/>
            <person name="Che J."/>
            <person name="Ge C."/>
            <person name="Shi H."/>
            <person name="Pan Z."/>
            <person name="Liu X."/>
        </authorList>
    </citation>
    <scope>NUCLEOTIDE SEQUENCE [LARGE SCALE GENOMIC DNA]</scope>
    <source>
        <strain evidence="3">FJAT-27997</strain>
    </source>
</reference>
<dbReference type="EMBL" id="LFZW01000001">
    <property type="protein sequence ID" value="KMY48461.1"/>
    <property type="molecule type" value="Genomic_DNA"/>
</dbReference>
<keyword evidence="3" id="KW-1185">Reference proteome</keyword>
<sequence length="467" mass="54435">MDKDRLRQHALQIGNVSSDYELEIEDFREEHRVALFVWKSTHDAEQGIWIELDGEGHLLHYDQYKPKIHHFPLQEEELLEKSLQFVSHHYPGALKTFIPEKSKTLSNGIRFSYVQMELGLPLKMTGFYVDVAFSGDIISFRYYGEAKDIRLPGEILDKVWVKQSFLAEVKMNLLIAKLSPDVYENVSHSLRLVYEPDCPFYTHSADRLAEKNVENENAEEYDIGYLPLSDKLPGYPDIYKVIGFDKNALTKLREVEVDDEVVTVWHLDPLHSVNHSLSLDSYFQRKTENMLKIRTEKQTGKITGLFNFMDTEGPLSLSNEECRTIALKFLYTLYPNADQYFRIASPNEDEETTQYEFHFSIYHKGISTHFGLCHITVNKTTGLITHYMAPDIDVNRLEDIYVQPTLSEEEAKSLYIENLDFELAWNKSYEENQHEFYELIYRVSFPKLHGDIRFIDARSGGKIVARI</sequence>
<dbReference type="PATRIC" id="fig|1679170.3.peg.419"/>
<dbReference type="Proteomes" id="UP000037146">
    <property type="component" value="Unassembled WGS sequence"/>
</dbReference>
<proteinExistence type="predicted"/>
<gene>
    <name evidence="2" type="ORF">AC625_02145</name>
</gene>
<feature type="domain" description="YcdB/YcdC repeated" evidence="1">
    <location>
        <begin position="3"/>
        <end position="144"/>
    </location>
</feature>
<name>A0A0K9GPD1_9BACI</name>
<evidence type="ECO:0000313" key="2">
    <source>
        <dbReference type="EMBL" id="KMY48461.1"/>
    </source>
</evidence>
<feature type="domain" description="YcdB/YcdC repeated" evidence="1">
    <location>
        <begin position="258"/>
        <end position="389"/>
    </location>
</feature>